<feature type="domain" description="AAA" evidence="5">
    <location>
        <begin position="9"/>
        <end position="188"/>
    </location>
</feature>
<dbReference type="InterPro" id="IPR025669">
    <property type="entry name" value="AAA_dom"/>
</dbReference>
<sequence length="267" mass="29109">METTGRRCKVIALANQKGGVSKTTTTVNLGIGLARAGNRVLLIDSDPQASLTASMGEREPDRLDKTLATVLTSIMEGQEIEAEDGILTHGEGVRFLPANIDLAAVEVSLISAMSREYMLKEYIEAVAPYFDYIITDCMPSLGMLTINALAAADTVLIPLQAQYLSLKGLEQLTATIMRIKKRINPALDFEGILLTMVDARTNYAREIMEMVRGNYGQRIPVFENYIPLSVRVAEASAEGKSIFAHDPKGRASAAYEMLAKEVLAHGR</sequence>
<dbReference type="InterPro" id="IPR027417">
    <property type="entry name" value="P-loop_NTPase"/>
</dbReference>
<evidence type="ECO:0000313" key="7">
    <source>
        <dbReference type="Proteomes" id="UP000280696"/>
    </source>
</evidence>
<name>A0A3A9AB56_9FIRM</name>
<protein>
    <recommendedName>
        <fullName evidence="4">Sporulation initiation inhibitor protein Soj</fullName>
    </recommendedName>
</protein>
<dbReference type="Pfam" id="PF13614">
    <property type="entry name" value="AAA_31"/>
    <property type="match status" value="1"/>
</dbReference>
<dbReference type="Gene3D" id="3.40.50.300">
    <property type="entry name" value="P-loop containing nucleotide triphosphate hydrolases"/>
    <property type="match status" value="1"/>
</dbReference>
<comment type="similarity">
    <text evidence="1">Belongs to the ParA family.</text>
</comment>
<keyword evidence="7" id="KW-1185">Reference proteome</keyword>
<dbReference type="PANTHER" id="PTHR13696:SF99">
    <property type="entry name" value="COBYRINIC ACID AC-DIAMIDE SYNTHASE"/>
    <property type="match status" value="1"/>
</dbReference>
<dbReference type="SUPFAM" id="SSF52540">
    <property type="entry name" value="P-loop containing nucleoside triphosphate hydrolases"/>
    <property type="match status" value="1"/>
</dbReference>
<dbReference type="FunFam" id="3.40.50.300:FF:000285">
    <property type="entry name" value="Sporulation initiation inhibitor Soj"/>
    <property type="match status" value="1"/>
</dbReference>
<evidence type="ECO:0000313" key="6">
    <source>
        <dbReference type="EMBL" id="RKI88384.1"/>
    </source>
</evidence>
<dbReference type="CDD" id="cd02042">
    <property type="entry name" value="ParAB_family"/>
    <property type="match status" value="1"/>
</dbReference>
<evidence type="ECO:0000256" key="1">
    <source>
        <dbReference type="ARBA" id="ARBA00006976"/>
    </source>
</evidence>
<evidence type="ECO:0000256" key="3">
    <source>
        <dbReference type="ARBA" id="ARBA00062323"/>
    </source>
</evidence>
<dbReference type="EMBL" id="RAYQ01000028">
    <property type="protein sequence ID" value="RKI88384.1"/>
    <property type="molecule type" value="Genomic_DNA"/>
</dbReference>
<dbReference type="PIRSF" id="PIRSF009320">
    <property type="entry name" value="Nuc_binding_HP_1000"/>
    <property type="match status" value="1"/>
</dbReference>
<reference evidence="6 7" key="1">
    <citation type="submission" date="2018-09" db="EMBL/GenBank/DDBJ databases">
        <title>Murine metabolic-syndrome-specific gut microbial biobank.</title>
        <authorList>
            <person name="Liu C."/>
        </authorList>
    </citation>
    <scope>NUCLEOTIDE SEQUENCE [LARGE SCALE GENOMIC DNA]</scope>
    <source>
        <strain evidence="6 7">0.1xD8-82</strain>
    </source>
</reference>
<dbReference type="OrthoDB" id="9815116at2"/>
<organism evidence="6 7">
    <name type="scientific">Parablautia intestinalis</name>
    <dbReference type="NCBI Taxonomy" id="2320100"/>
    <lineage>
        <taxon>Bacteria</taxon>
        <taxon>Bacillati</taxon>
        <taxon>Bacillota</taxon>
        <taxon>Clostridia</taxon>
        <taxon>Lachnospirales</taxon>
        <taxon>Lachnospiraceae</taxon>
        <taxon>Parablautia</taxon>
    </lineage>
</organism>
<evidence type="ECO:0000256" key="2">
    <source>
        <dbReference type="ARBA" id="ARBA00049360"/>
    </source>
</evidence>
<comment type="caution">
    <text evidence="6">The sequence shown here is derived from an EMBL/GenBank/DDBJ whole genome shotgun (WGS) entry which is preliminary data.</text>
</comment>
<proteinExistence type="inferred from homology"/>
<dbReference type="InterPro" id="IPR050678">
    <property type="entry name" value="DNA_Partitioning_ATPase"/>
</dbReference>
<accession>A0A3A9AB56</accession>
<dbReference type="AlphaFoldDB" id="A0A3A9AB56"/>
<gene>
    <name evidence="6" type="ORF">D7V94_19300</name>
</gene>
<comment type="subunit">
    <text evidence="3">Dimerizes in the presence of ATP but not ADP; ATP-binding is required for double-stranded (ds)DNA-binding. Interacts with DnaA.</text>
</comment>
<comment type="catalytic activity">
    <reaction evidence="2">
        <text>ATP + H2O = ADP + phosphate + H(+)</text>
        <dbReference type="Rhea" id="RHEA:13065"/>
        <dbReference type="ChEBI" id="CHEBI:15377"/>
        <dbReference type="ChEBI" id="CHEBI:15378"/>
        <dbReference type="ChEBI" id="CHEBI:30616"/>
        <dbReference type="ChEBI" id="CHEBI:43474"/>
        <dbReference type="ChEBI" id="CHEBI:456216"/>
    </reaction>
</comment>
<dbReference type="Proteomes" id="UP000280696">
    <property type="component" value="Unassembled WGS sequence"/>
</dbReference>
<dbReference type="RefSeq" id="WP_120471948.1">
    <property type="nucleotide sequence ID" value="NZ_CATAJS010000136.1"/>
</dbReference>
<evidence type="ECO:0000259" key="5">
    <source>
        <dbReference type="Pfam" id="PF13614"/>
    </source>
</evidence>
<evidence type="ECO:0000256" key="4">
    <source>
        <dbReference type="ARBA" id="ARBA00071824"/>
    </source>
</evidence>
<dbReference type="PANTHER" id="PTHR13696">
    <property type="entry name" value="P-LOOP CONTAINING NUCLEOSIDE TRIPHOSPHATE HYDROLASE"/>
    <property type="match status" value="1"/>
</dbReference>